<feature type="chain" id="PRO_5033020311" evidence="1">
    <location>
        <begin position="24"/>
        <end position="148"/>
    </location>
</feature>
<reference evidence="2" key="1">
    <citation type="submission" date="2020-08" db="EMBL/GenBank/DDBJ databases">
        <title>Genome sequencing and assembly of the red palm weevil Rhynchophorus ferrugineus.</title>
        <authorList>
            <person name="Dias G.B."/>
            <person name="Bergman C.M."/>
            <person name="Manee M."/>
        </authorList>
    </citation>
    <scope>NUCLEOTIDE SEQUENCE</scope>
    <source>
        <strain evidence="2">AA-2017</strain>
        <tissue evidence="2">Whole larva</tissue>
    </source>
</reference>
<organism evidence="2 3">
    <name type="scientific">Rhynchophorus ferrugineus</name>
    <name type="common">Red palm weevil</name>
    <name type="synonym">Curculio ferrugineus</name>
    <dbReference type="NCBI Taxonomy" id="354439"/>
    <lineage>
        <taxon>Eukaryota</taxon>
        <taxon>Metazoa</taxon>
        <taxon>Ecdysozoa</taxon>
        <taxon>Arthropoda</taxon>
        <taxon>Hexapoda</taxon>
        <taxon>Insecta</taxon>
        <taxon>Pterygota</taxon>
        <taxon>Neoptera</taxon>
        <taxon>Endopterygota</taxon>
        <taxon>Coleoptera</taxon>
        <taxon>Polyphaga</taxon>
        <taxon>Cucujiformia</taxon>
        <taxon>Curculionidae</taxon>
        <taxon>Dryophthorinae</taxon>
        <taxon>Rhynchophorus</taxon>
    </lineage>
</organism>
<evidence type="ECO:0000313" key="2">
    <source>
        <dbReference type="EMBL" id="KAF7278876.1"/>
    </source>
</evidence>
<feature type="signal peptide" evidence="1">
    <location>
        <begin position="1"/>
        <end position="23"/>
    </location>
</feature>
<dbReference type="Proteomes" id="UP000625711">
    <property type="component" value="Unassembled WGS sequence"/>
</dbReference>
<proteinExistence type="predicted"/>
<sequence>MFFSKALLLVLVTFVLITNEADGQYPAAAVATHAARSFLNPNPDGPVVLQYAPGPFRLPRQMNFHKQYLEHLLPVGAPSVMVKLAAMVDKGLGSVFALVKRIVYSGIGVVVSLFRAFLPISIYEAVMPRGLARFASPKRPDAEFHRIL</sequence>
<keyword evidence="3" id="KW-1185">Reference proteome</keyword>
<keyword evidence="1" id="KW-0732">Signal</keyword>
<dbReference type="AlphaFoldDB" id="A0A834MBK4"/>
<comment type="caution">
    <text evidence="2">The sequence shown here is derived from an EMBL/GenBank/DDBJ whole genome shotgun (WGS) entry which is preliminary data.</text>
</comment>
<dbReference type="EMBL" id="JAACXV010000383">
    <property type="protein sequence ID" value="KAF7278876.1"/>
    <property type="molecule type" value="Genomic_DNA"/>
</dbReference>
<name>A0A834MBK4_RHYFE</name>
<evidence type="ECO:0000313" key="3">
    <source>
        <dbReference type="Proteomes" id="UP000625711"/>
    </source>
</evidence>
<protein>
    <submittedName>
        <fullName evidence="2">Uncharacterized protein</fullName>
    </submittedName>
</protein>
<evidence type="ECO:0000256" key="1">
    <source>
        <dbReference type="SAM" id="SignalP"/>
    </source>
</evidence>
<accession>A0A834MBK4</accession>
<gene>
    <name evidence="2" type="ORF">GWI33_007883</name>
</gene>